<evidence type="ECO:0000256" key="1">
    <source>
        <dbReference type="ARBA" id="ARBA00004651"/>
    </source>
</evidence>
<feature type="transmembrane region" description="Helical" evidence="6">
    <location>
        <begin position="239"/>
        <end position="258"/>
    </location>
</feature>
<comment type="caution">
    <text evidence="8">The sequence shown here is derived from an EMBL/GenBank/DDBJ whole genome shotgun (WGS) entry which is preliminary data.</text>
</comment>
<dbReference type="InterPro" id="IPR003838">
    <property type="entry name" value="ABC3_permease_C"/>
</dbReference>
<organism evidence="8 9">
    <name type="scientific">Sphingobium jiangsuense</name>
    <dbReference type="NCBI Taxonomy" id="870476"/>
    <lineage>
        <taxon>Bacteria</taxon>
        <taxon>Pseudomonadati</taxon>
        <taxon>Pseudomonadota</taxon>
        <taxon>Alphaproteobacteria</taxon>
        <taxon>Sphingomonadales</taxon>
        <taxon>Sphingomonadaceae</taxon>
        <taxon>Sphingobium</taxon>
    </lineage>
</organism>
<feature type="domain" description="ABC3 transporter permease C-terminal" evidence="7">
    <location>
        <begin position="187"/>
        <end position="305"/>
    </location>
</feature>
<dbReference type="RefSeq" id="WP_343054500.1">
    <property type="nucleotide sequence ID" value="NZ_JACIDT010000011.1"/>
</dbReference>
<keyword evidence="9" id="KW-1185">Reference proteome</keyword>
<dbReference type="EMBL" id="JACIDT010000011">
    <property type="protein sequence ID" value="MBB3927343.1"/>
    <property type="molecule type" value="Genomic_DNA"/>
</dbReference>
<evidence type="ECO:0000313" key="8">
    <source>
        <dbReference type="EMBL" id="MBB3927343.1"/>
    </source>
</evidence>
<keyword evidence="4 6" id="KW-1133">Transmembrane helix</keyword>
<evidence type="ECO:0000256" key="2">
    <source>
        <dbReference type="ARBA" id="ARBA00022475"/>
    </source>
</evidence>
<feature type="transmembrane region" description="Helical" evidence="6">
    <location>
        <begin position="37"/>
        <end position="60"/>
    </location>
</feature>
<evidence type="ECO:0000259" key="7">
    <source>
        <dbReference type="Pfam" id="PF02687"/>
    </source>
</evidence>
<dbReference type="GO" id="GO:0005886">
    <property type="term" value="C:plasma membrane"/>
    <property type="evidence" value="ECO:0007669"/>
    <property type="project" value="UniProtKB-SubCell"/>
</dbReference>
<feature type="transmembrane region" description="Helical" evidence="6">
    <location>
        <begin position="278"/>
        <end position="301"/>
    </location>
</feature>
<dbReference type="InterPro" id="IPR004513">
    <property type="entry name" value="FtsX"/>
</dbReference>
<evidence type="ECO:0000313" key="9">
    <source>
        <dbReference type="Proteomes" id="UP000571950"/>
    </source>
</evidence>
<accession>A0A7W6FQW6</accession>
<feature type="transmembrane region" description="Helical" evidence="6">
    <location>
        <begin position="179"/>
        <end position="203"/>
    </location>
</feature>
<dbReference type="GO" id="GO:0051301">
    <property type="term" value="P:cell division"/>
    <property type="evidence" value="ECO:0007669"/>
    <property type="project" value="UniProtKB-KW"/>
</dbReference>
<keyword evidence="8" id="KW-0132">Cell division</keyword>
<keyword evidence="2" id="KW-1003">Cell membrane</keyword>
<dbReference type="AlphaFoldDB" id="A0A7W6FQW6"/>
<dbReference type="PANTHER" id="PTHR47755:SF1">
    <property type="entry name" value="CELL DIVISION PROTEIN FTSX"/>
    <property type="match status" value="1"/>
</dbReference>
<comment type="subcellular location">
    <subcellularLocation>
        <location evidence="1">Cell membrane</location>
        <topology evidence="1">Multi-pass membrane protein</topology>
    </subcellularLocation>
</comment>
<dbReference type="Proteomes" id="UP000571950">
    <property type="component" value="Unassembled WGS sequence"/>
</dbReference>
<evidence type="ECO:0000256" key="4">
    <source>
        <dbReference type="ARBA" id="ARBA00022989"/>
    </source>
</evidence>
<gene>
    <name evidence="8" type="ORF">GGR43_003072</name>
</gene>
<keyword evidence="3 6" id="KW-0812">Transmembrane</keyword>
<keyword evidence="8" id="KW-0131">Cell cycle</keyword>
<protein>
    <submittedName>
        <fullName evidence="8">Cell division transport system permease protein</fullName>
    </submittedName>
</protein>
<name>A0A7W6FQW6_9SPHN</name>
<evidence type="ECO:0000256" key="5">
    <source>
        <dbReference type="ARBA" id="ARBA00023136"/>
    </source>
</evidence>
<sequence length="309" mass="33353">MTEEARQMREAGRWSDRAARAARSRWLPEGRRGPMPWIIAIMMFLTILAAAAVLSLSHALRQMHGELRGGYTVQIVEANPALRADQTRRVAAMLRAEKGIGGVAVVPEAQLRAQLEPWIGTDSPPEELPIPAMIDMEAAPGTPPARIDALARRIAAIAPSARIDAHERYLGPVERLMRALMWLAAGLVALMVGVTAAVVMLAARSAHATHRATIDIMHLLGATDIQIARLFQRRMGMDAIFGGTIGLAAAGAMLWLLGTRMSAIDAELAGLVRLPLPLMLLLPLIPLGGALLAMLTARITVRRALERTL</sequence>
<dbReference type="Pfam" id="PF02687">
    <property type="entry name" value="FtsX"/>
    <property type="match status" value="1"/>
</dbReference>
<reference evidence="8 9" key="1">
    <citation type="submission" date="2020-08" db="EMBL/GenBank/DDBJ databases">
        <title>Genomic Encyclopedia of Type Strains, Phase IV (KMG-IV): sequencing the most valuable type-strain genomes for metagenomic binning, comparative biology and taxonomic classification.</title>
        <authorList>
            <person name="Goeker M."/>
        </authorList>
    </citation>
    <scope>NUCLEOTIDE SEQUENCE [LARGE SCALE GENOMIC DNA]</scope>
    <source>
        <strain evidence="8 9">DSM 26189</strain>
    </source>
</reference>
<proteinExistence type="predicted"/>
<dbReference type="PANTHER" id="PTHR47755">
    <property type="entry name" value="CELL DIVISION PROTEIN FTSX"/>
    <property type="match status" value="1"/>
</dbReference>
<dbReference type="GO" id="GO:0032153">
    <property type="term" value="C:cell division site"/>
    <property type="evidence" value="ECO:0007669"/>
    <property type="project" value="TreeGrafter"/>
</dbReference>
<evidence type="ECO:0000256" key="6">
    <source>
        <dbReference type="SAM" id="Phobius"/>
    </source>
</evidence>
<keyword evidence="5 6" id="KW-0472">Membrane</keyword>
<evidence type="ECO:0000256" key="3">
    <source>
        <dbReference type="ARBA" id="ARBA00022692"/>
    </source>
</evidence>